<dbReference type="GO" id="GO:0030126">
    <property type="term" value="C:COPI vesicle coat"/>
    <property type="evidence" value="ECO:0007669"/>
    <property type="project" value="TreeGrafter"/>
</dbReference>
<dbReference type="InterPro" id="IPR036322">
    <property type="entry name" value="WD40_repeat_dom_sf"/>
</dbReference>
<keyword evidence="2" id="KW-0677">Repeat</keyword>
<dbReference type="VEuPathDB" id="GiardiaDB:SS50377_25730"/>
<protein>
    <submittedName>
        <fullName evidence="5">Coatomer alpha subunit</fullName>
    </submittedName>
</protein>
<evidence type="ECO:0000256" key="1">
    <source>
        <dbReference type="ARBA" id="ARBA00022574"/>
    </source>
</evidence>
<feature type="compositionally biased region" description="Polar residues" evidence="4">
    <location>
        <begin position="868"/>
        <end position="896"/>
    </location>
</feature>
<dbReference type="CDD" id="cd00200">
    <property type="entry name" value="WD40"/>
    <property type="match status" value="1"/>
</dbReference>
<feature type="repeat" description="WD" evidence="3">
    <location>
        <begin position="48"/>
        <end position="89"/>
    </location>
</feature>
<evidence type="ECO:0000313" key="7">
    <source>
        <dbReference type="Proteomes" id="UP000018208"/>
    </source>
</evidence>
<dbReference type="EMBL" id="KI546157">
    <property type="protein sequence ID" value="EST42661.1"/>
    <property type="molecule type" value="Genomic_DNA"/>
</dbReference>
<dbReference type="GO" id="GO:0006890">
    <property type="term" value="P:retrograde vesicle-mediated transport, Golgi to endoplasmic reticulum"/>
    <property type="evidence" value="ECO:0007669"/>
    <property type="project" value="TreeGrafter"/>
</dbReference>
<sequence>MPQLVFNLQTTRVKSVAFHPRRPWVLVACHDGFVELHDYVVGALVERFMAHSAPVRACAFHESQPIFATGSDDRQIKLWDLENRKEIASLQGHTDYIRFIEFHKIRPWIVSASDDCSVKIWNWQSRSCVGSCTGHKEFAMCAKFHPRDDLLATAGLDSTVRVWDLSKISRSVGLKKNIVEKTLQQVLNLPQCTLSISINGESHTRGVNWVSWGENDSLYSSSDDYSVREWRLLRGKPEKDEILGIDATLYTHSTLTGHSGNVNAVEVGKDNVVVSASSDGTIRVYEQKSKTYIGNLTCQDYGIKPQNSMPTRFWCLSEHPKQSLWAAGHDQGLIIFNILDNQFIASTENKGQSYFIKNGILQSVNITNSNDQKYNKVTSQVARSGSFGAGKRVLIPQQLLNIGEPYPIVLAYDDGVNKTACTLMSLASQASVPFQTESNIIKINKTQVAFVINGQLNIGTPSTDGVAVISKIQLTKVSTFLINGFESNECLLCYDKGDIDVVQIQDDIIIVKQQLSLPFSPRGFAFSTESFIGIRSFSSAFILDRNYKMISSFKSSSQILSMCFGNLGRGFESSPRQTLVFTNATHVLYLCPSKDISGVITSLNKILFIQQVLGQQMLLLDQNCEPFAMEFDSRVCGLMTAIADDRTGDVQILLKRVKKSNLGNALVGKLMSCCFNKEALQLVPESNILLKQKLSIDLGEIPDSVLPQFIPEYITECEKQQQWRKAFQYSSCEKQAYINVLNSSNEPLNYSNCSIQQRFNASMMMGDNKEFLITLHDCGLTAAAQVFAESRNIMYEVLDADKLDEKLLKQGKALPIPMRKNQLKNWKINLPVEELQPIEEIAMDPIENNGQWSDDKEEPEQLDHKLPEQQQKTNEQDNWSSEGSSHTDSNLPDLLNPNSQVFRLTGLSPTPVVKNIIEKAKNNNNQLQFDAKSTETLFKQAIDQTTQGNFTVSLESFKTAFIQYKFLNLNQQNQYLSIAYIRGLMAEIMRQQVQEPRQLASLLLIFAQQSLLPQHRAKALKSACVKLKKNNFGNLARMCGYELQQVGRQLKSAEYEEKAQQYLHCKGGEEIVTDFDFSVNFQTMKIVVCKFECQCCGSGGEEGQVCAVCEGGVVE</sequence>
<evidence type="ECO:0000256" key="3">
    <source>
        <dbReference type="PROSITE-ProRule" id="PRU00221"/>
    </source>
</evidence>
<dbReference type="InterPro" id="IPR015943">
    <property type="entry name" value="WD40/YVTN_repeat-like_dom_sf"/>
</dbReference>
<dbReference type="InterPro" id="IPR001680">
    <property type="entry name" value="WD40_rpt"/>
</dbReference>
<keyword evidence="7" id="KW-1185">Reference proteome</keyword>
<evidence type="ECO:0000256" key="2">
    <source>
        <dbReference type="ARBA" id="ARBA00022737"/>
    </source>
</evidence>
<name>V6LG68_9EUKA</name>
<evidence type="ECO:0000313" key="6">
    <source>
        <dbReference type="EMBL" id="KAH0571542.1"/>
    </source>
</evidence>
<reference evidence="6" key="2">
    <citation type="submission" date="2020-12" db="EMBL/GenBank/DDBJ databases">
        <title>New Spironucleus salmonicida genome in near-complete chromosomes.</title>
        <authorList>
            <person name="Xu F."/>
            <person name="Kurt Z."/>
            <person name="Jimenez-Gonzalez A."/>
            <person name="Astvaldsson A."/>
            <person name="Andersson J.O."/>
            <person name="Svard S.G."/>
        </authorList>
    </citation>
    <scope>NUCLEOTIDE SEQUENCE</scope>
    <source>
        <strain evidence="6">ATCC 50377</strain>
    </source>
</reference>
<dbReference type="PANTHER" id="PTHR19876">
    <property type="entry name" value="COATOMER"/>
    <property type="match status" value="1"/>
</dbReference>
<dbReference type="PRINTS" id="PR00320">
    <property type="entry name" value="GPROTEINBRPT"/>
</dbReference>
<dbReference type="AlphaFoldDB" id="V6LG68"/>
<evidence type="ECO:0000313" key="5">
    <source>
        <dbReference type="EMBL" id="EST42661.1"/>
    </source>
</evidence>
<keyword evidence="1 3" id="KW-0853">WD repeat</keyword>
<dbReference type="Pfam" id="PF00400">
    <property type="entry name" value="WD40"/>
    <property type="match status" value="5"/>
</dbReference>
<dbReference type="EMBL" id="AUWU02000006">
    <property type="protein sequence ID" value="KAH0571542.1"/>
    <property type="molecule type" value="Genomic_DNA"/>
</dbReference>
<evidence type="ECO:0000256" key="4">
    <source>
        <dbReference type="SAM" id="MobiDB-lite"/>
    </source>
</evidence>
<proteinExistence type="predicted"/>
<feature type="region of interest" description="Disordered" evidence="4">
    <location>
        <begin position="847"/>
        <end position="896"/>
    </location>
</feature>
<feature type="repeat" description="WD" evidence="3">
    <location>
        <begin position="90"/>
        <end position="131"/>
    </location>
</feature>
<dbReference type="InterPro" id="IPR020472">
    <property type="entry name" value="WD40_PAC1"/>
</dbReference>
<dbReference type="PROSITE" id="PS50294">
    <property type="entry name" value="WD_REPEATS_REGION"/>
    <property type="match status" value="4"/>
</dbReference>
<dbReference type="GO" id="GO:0006886">
    <property type="term" value="P:intracellular protein transport"/>
    <property type="evidence" value="ECO:0007669"/>
    <property type="project" value="TreeGrafter"/>
</dbReference>
<reference evidence="5 6" key="1">
    <citation type="journal article" date="2014" name="PLoS Genet.">
        <title>The Genome of Spironucleus salmonicida Highlights a Fish Pathogen Adapted to Fluctuating Environments.</title>
        <authorList>
            <person name="Xu F."/>
            <person name="Jerlstrom-Hultqvist J."/>
            <person name="Einarsson E."/>
            <person name="Astvaldsson A."/>
            <person name="Svard S.G."/>
            <person name="Andersson J.O."/>
        </authorList>
    </citation>
    <scope>NUCLEOTIDE SEQUENCE</scope>
    <source>
        <strain evidence="6">ATCC 50377</strain>
    </source>
</reference>
<organism evidence="5">
    <name type="scientific">Spironucleus salmonicida</name>
    <dbReference type="NCBI Taxonomy" id="348837"/>
    <lineage>
        <taxon>Eukaryota</taxon>
        <taxon>Metamonada</taxon>
        <taxon>Diplomonadida</taxon>
        <taxon>Hexamitidae</taxon>
        <taxon>Hexamitinae</taxon>
        <taxon>Spironucleus</taxon>
    </lineage>
</organism>
<dbReference type="PANTHER" id="PTHR19876:SF1">
    <property type="entry name" value="COATOMER SUBUNIT ALPHA"/>
    <property type="match status" value="1"/>
</dbReference>
<dbReference type="OrthoDB" id="10261470at2759"/>
<dbReference type="Proteomes" id="UP000018208">
    <property type="component" value="Unassembled WGS sequence"/>
</dbReference>
<dbReference type="PROSITE" id="PS50082">
    <property type="entry name" value="WD_REPEATS_2"/>
    <property type="match status" value="4"/>
</dbReference>
<dbReference type="SMART" id="SM00320">
    <property type="entry name" value="WD40"/>
    <property type="match status" value="6"/>
</dbReference>
<feature type="repeat" description="WD" evidence="3">
    <location>
        <begin position="255"/>
        <end position="295"/>
    </location>
</feature>
<dbReference type="GO" id="GO:0006888">
    <property type="term" value="P:endoplasmic reticulum to Golgi vesicle-mediated transport"/>
    <property type="evidence" value="ECO:0007669"/>
    <property type="project" value="TreeGrafter"/>
</dbReference>
<feature type="repeat" description="WD" evidence="3">
    <location>
        <begin position="132"/>
        <end position="166"/>
    </location>
</feature>
<dbReference type="SUPFAM" id="SSF50978">
    <property type="entry name" value="WD40 repeat-like"/>
    <property type="match status" value="1"/>
</dbReference>
<dbReference type="Gene3D" id="2.130.10.10">
    <property type="entry name" value="YVTN repeat-like/Quinoprotein amine dehydrogenase"/>
    <property type="match status" value="1"/>
</dbReference>
<dbReference type="PROSITE" id="PS00678">
    <property type="entry name" value="WD_REPEATS_1"/>
    <property type="match status" value="1"/>
</dbReference>
<accession>V6LG68</accession>
<dbReference type="InterPro" id="IPR050844">
    <property type="entry name" value="Coatomer_complex_subunit"/>
</dbReference>
<gene>
    <name evidence="5" type="ORF">SS50377_17672</name>
    <name evidence="6" type="ORF">SS50377_25730</name>
</gene>
<dbReference type="GO" id="GO:0006891">
    <property type="term" value="P:intra-Golgi vesicle-mediated transport"/>
    <property type="evidence" value="ECO:0007669"/>
    <property type="project" value="TreeGrafter"/>
</dbReference>
<dbReference type="InterPro" id="IPR019775">
    <property type="entry name" value="WD40_repeat_CS"/>
</dbReference>